<reference evidence="10" key="1">
    <citation type="submission" date="2020-05" db="EMBL/GenBank/DDBJ databases">
        <title>Phylogenomic resolution of chytrid fungi.</title>
        <authorList>
            <person name="Stajich J.E."/>
            <person name="Amses K."/>
            <person name="Simmons R."/>
            <person name="Seto K."/>
            <person name="Myers J."/>
            <person name="Bonds A."/>
            <person name="Quandt C.A."/>
            <person name="Barry K."/>
            <person name="Liu P."/>
            <person name="Grigoriev I."/>
            <person name="Longcore J.E."/>
            <person name="James T.Y."/>
        </authorList>
    </citation>
    <scope>NUCLEOTIDE SEQUENCE</scope>
    <source>
        <strain evidence="10">PLAUS21</strain>
    </source>
</reference>
<evidence type="ECO:0000256" key="6">
    <source>
        <dbReference type="ARBA" id="ARBA00022927"/>
    </source>
</evidence>
<dbReference type="InterPro" id="IPR004813">
    <property type="entry name" value="OPT"/>
</dbReference>
<comment type="similarity">
    <text evidence="2">Belongs to the oligopeptide OPT transporter family.</text>
</comment>
<feature type="transmembrane region" description="Helical" evidence="9">
    <location>
        <begin position="745"/>
        <end position="766"/>
    </location>
</feature>
<dbReference type="GO" id="GO:0016020">
    <property type="term" value="C:membrane"/>
    <property type="evidence" value="ECO:0007669"/>
    <property type="project" value="UniProtKB-SubCell"/>
</dbReference>
<dbReference type="NCBIfam" id="TIGR00728">
    <property type="entry name" value="OPT_sfam"/>
    <property type="match status" value="2"/>
</dbReference>
<feature type="transmembrane region" description="Helical" evidence="9">
    <location>
        <begin position="427"/>
        <end position="448"/>
    </location>
</feature>
<comment type="caution">
    <text evidence="10">The sequence shown here is derived from an EMBL/GenBank/DDBJ whole genome shotgun (WGS) entry which is preliminary data.</text>
</comment>
<feature type="transmembrane region" description="Helical" evidence="9">
    <location>
        <begin position="168"/>
        <end position="186"/>
    </location>
</feature>
<evidence type="ECO:0000313" key="10">
    <source>
        <dbReference type="EMBL" id="KAJ3258762.1"/>
    </source>
</evidence>
<keyword evidence="11" id="KW-1185">Reference proteome</keyword>
<dbReference type="GO" id="GO:0035673">
    <property type="term" value="F:oligopeptide transmembrane transporter activity"/>
    <property type="evidence" value="ECO:0007669"/>
    <property type="project" value="InterPro"/>
</dbReference>
<keyword evidence="4 9" id="KW-0812">Transmembrane</keyword>
<feature type="transmembrane region" description="Helical" evidence="9">
    <location>
        <begin position="642"/>
        <end position="658"/>
    </location>
</feature>
<name>A0AAD5UL33_9FUNG</name>
<feature type="transmembrane region" description="Helical" evidence="9">
    <location>
        <begin position="513"/>
        <end position="535"/>
    </location>
</feature>
<evidence type="ECO:0000256" key="8">
    <source>
        <dbReference type="ARBA" id="ARBA00023136"/>
    </source>
</evidence>
<evidence type="ECO:0008006" key="12">
    <source>
        <dbReference type="Google" id="ProtNLM"/>
    </source>
</evidence>
<dbReference type="GO" id="GO:0015031">
    <property type="term" value="P:protein transport"/>
    <property type="evidence" value="ECO:0007669"/>
    <property type="project" value="UniProtKB-KW"/>
</dbReference>
<feature type="transmembrane region" description="Helical" evidence="9">
    <location>
        <begin position="298"/>
        <end position="319"/>
    </location>
</feature>
<dbReference type="PANTHER" id="PTHR22601">
    <property type="entry name" value="ISP4 LIKE PROTEIN"/>
    <property type="match status" value="1"/>
</dbReference>
<feature type="transmembrane region" description="Helical" evidence="9">
    <location>
        <begin position="63"/>
        <end position="85"/>
    </location>
</feature>
<sequence length="799" mass="88597">MEEIKPSVDLEKNDTQVNLEPDVELQLVEGIDANDTEFQDAVFAKEFRKGLILEEDDRNIPTLTIRSVLIGTVFAILLGFVNIVASFRNNSFVVPVSLVNILAYPIGIFLASVLPNVKLFGVSLNPGSFSVKEHVIINIVAGAAGGKPYGLNNVIAQRLIFNDHGVNFWNSLAWVLMTQMVGYGIAGLCRPFLVKPTAMLWPGALSSVSFFNAFHDTGKLETDKYRHSLSRYSAFWLAFLLMFVYSFLPSYFAQALGAVSILCFMTTSKNARWLGSASYGPGVLSLTFDWSLISQQGWYYFPFYTTVNAVFGAIIWGWILGPIIQFNKTFNPVQLKPSFNYGGGSFSSFASYQNGTINIGGKEVPDGFVYSGVSPNGDKFNTTVHFDPWPTYNNPSLYDGSNGNTISLIRVTWDKTGHNVVLTPDFAITYFFGFVSLGAVISQVLLWYSKDVYRQFREALAQKDSELDAQDPHYKIMKSYGDIKELHYLIFFLASTVITILVCEFTPFAMPWWATILCILCGFIFSIPIGIIQAITGYQAGLNILTQIVGGFTLTGDSIGVMAFKTLGYDIVIQSLALVGDLKLGHYMHIAPKAMVAAQFIGTLIGALTNNGGAFWALGAIFLNSTTGDALPMKDLPAGWKYSNYLTFASAGGIWGAIGPVRFWGGVYSALNWGYFIGFALPFIPWLLNKAFPSKYWHMINIVVISNAKLPVGNAQAGVVTPFIIAWFCQYYLYRYKREFWEKYVWIICIAFDSAAALVAVLPPIMRTIYVEDSVGPFNPNVEPDYYCRNVDYNGNPIA</sequence>
<dbReference type="Proteomes" id="UP001210925">
    <property type="component" value="Unassembled WGS sequence"/>
</dbReference>
<feature type="transmembrane region" description="Helical" evidence="9">
    <location>
        <begin position="92"/>
        <end position="114"/>
    </location>
</feature>
<keyword evidence="8 9" id="KW-0472">Membrane</keyword>
<evidence type="ECO:0000256" key="2">
    <source>
        <dbReference type="ARBA" id="ARBA00008807"/>
    </source>
</evidence>
<feature type="transmembrane region" description="Helical" evidence="9">
    <location>
        <begin position="670"/>
        <end position="688"/>
    </location>
</feature>
<evidence type="ECO:0000256" key="4">
    <source>
        <dbReference type="ARBA" id="ARBA00022692"/>
    </source>
</evidence>
<feature type="transmembrane region" description="Helical" evidence="9">
    <location>
        <begin position="486"/>
        <end position="507"/>
    </location>
</feature>
<keyword evidence="7 9" id="KW-1133">Transmembrane helix</keyword>
<protein>
    <recommendedName>
        <fullName evidence="12">OPT family small oligopeptide transporter</fullName>
    </recommendedName>
</protein>
<proteinExistence type="inferred from homology"/>
<evidence type="ECO:0000256" key="5">
    <source>
        <dbReference type="ARBA" id="ARBA00022856"/>
    </source>
</evidence>
<feature type="transmembrane region" description="Helical" evidence="9">
    <location>
        <begin position="715"/>
        <end position="733"/>
    </location>
</feature>
<keyword evidence="6" id="KW-0653">Protein transport</keyword>
<feature type="transmembrane region" description="Helical" evidence="9">
    <location>
        <begin position="235"/>
        <end position="264"/>
    </location>
</feature>
<dbReference type="Pfam" id="PF03169">
    <property type="entry name" value="OPT"/>
    <property type="match status" value="1"/>
</dbReference>
<organism evidence="10 11">
    <name type="scientific">Boothiomyces macroporosus</name>
    <dbReference type="NCBI Taxonomy" id="261099"/>
    <lineage>
        <taxon>Eukaryota</taxon>
        <taxon>Fungi</taxon>
        <taxon>Fungi incertae sedis</taxon>
        <taxon>Chytridiomycota</taxon>
        <taxon>Chytridiomycota incertae sedis</taxon>
        <taxon>Chytridiomycetes</taxon>
        <taxon>Rhizophydiales</taxon>
        <taxon>Terramycetaceae</taxon>
        <taxon>Boothiomyces</taxon>
    </lineage>
</organism>
<accession>A0AAD5UL33</accession>
<evidence type="ECO:0000256" key="7">
    <source>
        <dbReference type="ARBA" id="ARBA00022989"/>
    </source>
</evidence>
<evidence type="ECO:0000256" key="9">
    <source>
        <dbReference type="SAM" id="Phobius"/>
    </source>
</evidence>
<comment type="subcellular location">
    <subcellularLocation>
        <location evidence="1">Membrane</location>
        <topology evidence="1">Multi-pass membrane protein</topology>
    </subcellularLocation>
</comment>
<gene>
    <name evidence="10" type="ORF">HK103_003356</name>
</gene>
<evidence type="ECO:0000256" key="3">
    <source>
        <dbReference type="ARBA" id="ARBA00022448"/>
    </source>
</evidence>
<feature type="transmembrane region" description="Helical" evidence="9">
    <location>
        <begin position="596"/>
        <end position="622"/>
    </location>
</feature>
<dbReference type="InterPro" id="IPR004648">
    <property type="entry name" value="Oligpept_transpt"/>
</dbReference>
<feature type="transmembrane region" description="Helical" evidence="9">
    <location>
        <begin position="198"/>
        <end position="215"/>
    </location>
</feature>
<keyword evidence="5" id="KW-0571">Peptide transport</keyword>
<evidence type="ECO:0000313" key="11">
    <source>
        <dbReference type="Proteomes" id="UP001210925"/>
    </source>
</evidence>
<keyword evidence="3" id="KW-0813">Transport</keyword>
<dbReference type="AlphaFoldDB" id="A0AAD5UL33"/>
<evidence type="ECO:0000256" key="1">
    <source>
        <dbReference type="ARBA" id="ARBA00004141"/>
    </source>
</evidence>
<dbReference type="EMBL" id="JADGKB010000024">
    <property type="protein sequence ID" value="KAJ3258762.1"/>
    <property type="molecule type" value="Genomic_DNA"/>
</dbReference>